<proteinExistence type="predicted"/>
<evidence type="ECO:0000313" key="1">
    <source>
        <dbReference type="EMBL" id="CDG47578.1"/>
    </source>
</evidence>
<sequence length="46" mass="5452">MLFKSVGNRFEQCLRWAAGRTSGMRLINPQALIPYYRDRLGDHRTR</sequence>
<accession>A0A068RA39</accession>
<reference evidence="1" key="1">
    <citation type="submission" date="2013-06" db="EMBL/GenBank/DDBJ databases">
        <authorList>
            <person name="Mazano-Marin A."/>
        </authorList>
    </citation>
    <scope>NUCLEOTIDE SEQUENCE</scope>
    <source>
        <strain evidence="1">SCt-VLC</strain>
    </source>
</reference>
<name>A0A068RA39_9GAMM</name>
<dbReference type="AlphaFoldDB" id="A0A068RA39"/>
<reference evidence="1" key="2">
    <citation type="journal article" date="2014" name="Genome Biol. Evol.">
        <title>Settling down: the genome of Serratia symbiotica from the aphid Cinara tujafilina zooms in on the process of accommodation to a cooperative intracellular life.</title>
        <authorList>
            <person name="Manzano-Marin A."/>
            <person name="Latorre A."/>
        </authorList>
    </citation>
    <scope>NUCLEOTIDE SEQUENCE</scope>
    <source>
        <strain evidence="1">SCt-VLC</strain>
    </source>
</reference>
<protein>
    <submittedName>
        <fullName evidence="1">Uncharacterized protein</fullName>
    </submittedName>
</protein>
<dbReference type="EMBL" id="FR904232">
    <property type="protein sequence ID" value="CDG47578.1"/>
    <property type="molecule type" value="Genomic_DNA"/>
</dbReference>
<gene>
    <name evidence="1" type="ORF">SCTVLC_0830</name>
</gene>
<organism evidence="1">
    <name type="scientific">Serratia symbiotica SCt-VLC</name>
    <dbReference type="NCBI Taxonomy" id="1347341"/>
    <lineage>
        <taxon>Bacteria</taxon>
        <taxon>Pseudomonadati</taxon>
        <taxon>Pseudomonadota</taxon>
        <taxon>Gammaproteobacteria</taxon>
        <taxon>Enterobacterales</taxon>
        <taxon>Yersiniaceae</taxon>
        <taxon>Serratia</taxon>
        <taxon>Serratia symbiotica</taxon>
    </lineage>
</organism>